<dbReference type="Pfam" id="PF12895">
    <property type="entry name" value="ANAPC3"/>
    <property type="match status" value="1"/>
</dbReference>
<dbReference type="Gene3D" id="1.25.40.10">
    <property type="entry name" value="Tetratricopeptide repeat domain"/>
    <property type="match status" value="1"/>
</dbReference>
<dbReference type="GO" id="GO:0016567">
    <property type="term" value="P:protein ubiquitination"/>
    <property type="evidence" value="ECO:0007669"/>
    <property type="project" value="TreeGrafter"/>
</dbReference>
<reference evidence="4" key="1">
    <citation type="submission" date="2020-11" db="EMBL/GenBank/DDBJ databases">
        <authorList>
            <person name="Tran Van P."/>
        </authorList>
    </citation>
    <scope>NUCLEOTIDE SEQUENCE</scope>
</reference>
<dbReference type="PANTHER" id="PTHR12558">
    <property type="entry name" value="CELL DIVISION CYCLE 16,23,27"/>
    <property type="match status" value="1"/>
</dbReference>
<dbReference type="AlphaFoldDB" id="A0A7R9CAP0"/>
<dbReference type="EMBL" id="OC316676">
    <property type="protein sequence ID" value="CAD7393243.1"/>
    <property type="molecule type" value="Genomic_DNA"/>
</dbReference>
<dbReference type="PANTHER" id="PTHR12558:SF13">
    <property type="entry name" value="CELL DIVISION CYCLE PROTEIN 27 HOMOLOG"/>
    <property type="match status" value="1"/>
</dbReference>
<dbReference type="GO" id="GO:0031145">
    <property type="term" value="P:anaphase-promoting complex-dependent catabolic process"/>
    <property type="evidence" value="ECO:0007669"/>
    <property type="project" value="TreeGrafter"/>
</dbReference>
<dbReference type="GO" id="GO:0005737">
    <property type="term" value="C:cytoplasm"/>
    <property type="evidence" value="ECO:0007669"/>
    <property type="project" value="TreeGrafter"/>
</dbReference>
<dbReference type="GO" id="GO:0007091">
    <property type="term" value="P:metaphase/anaphase transition of mitotic cell cycle"/>
    <property type="evidence" value="ECO:0007669"/>
    <property type="project" value="TreeGrafter"/>
</dbReference>
<proteinExistence type="inferred from homology"/>
<dbReference type="GO" id="GO:0051301">
    <property type="term" value="P:cell division"/>
    <property type="evidence" value="ECO:0007669"/>
    <property type="project" value="TreeGrafter"/>
</dbReference>
<evidence type="ECO:0000313" key="4">
    <source>
        <dbReference type="EMBL" id="CAD7393243.1"/>
    </source>
</evidence>
<organism evidence="4">
    <name type="scientific">Timema cristinae</name>
    <name type="common">Walking stick</name>
    <dbReference type="NCBI Taxonomy" id="61476"/>
    <lineage>
        <taxon>Eukaryota</taxon>
        <taxon>Metazoa</taxon>
        <taxon>Ecdysozoa</taxon>
        <taxon>Arthropoda</taxon>
        <taxon>Hexapoda</taxon>
        <taxon>Insecta</taxon>
        <taxon>Pterygota</taxon>
        <taxon>Neoptera</taxon>
        <taxon>Polyneoptera</taxon>
        <taxon>Phasmatodea</taxon>
        <taxon>Timematodea</taxon>
        <taxon>Timematoidea</taxon>
        <taxon>Timematidae</taxon>
        <taxon>Timema</taxon>
    </lineage>
</organism>
<keyword evidence="1" id="KW-0802">TPR repeat</keyword>
<dbReference type="InterPro" id="IPR011990">
    <property type="entry name" value="TPR-like_helical_dom_sf"/>
</dbReference>
<dbReference type="SUPFAM" id="SSF48452">
    <property type="entry name" value="TPR-like"/>
    <property type="match status" value="1"/>
</dbReference>
<comment type="similarity">
    <text evidence="2">Belongs to the APC3/CDC27 family.</text>
</comment>
<protein>
    <recommendedName>
        <fullName evidence="3">Cell division cycle protein 27 homolog</fullName>
    </recommendedName>
</protein>
<evidence type="ECO:0000256" key="1">
    <source>
        <dbReference type="ARBA" id="ARBA00022803"/>
    </source>
</evidence>
<gene>
    <name evidence="4" type="ORF">TCEB3V08_LOCUS1224</name>
</gene>
<evidence type="ECO:0000256" key="3">
    <source>
        <dbReference type="ARBA" id="ARBA00039307"/>
    </source>
</evidence>
<sequence>MVQIIRKGHIVISQVYQLTNSLILVHSSKQWIKAAIWHCLNHYAYQDAIFLAERLFAEVVSDETVFLLATCYYRSGKPGQAYSILRSKGVKSPQCRYLLAKCCMDLENCGNKRISEAEAAITGGDLGRPRSVDEIVSHFGEQACFVLLIFARICLQTERSEKASEAYRKALKLNPFLWHAFEELCNRGEKPDPVRTFHVSNFDNFSMCHGVNPVVNFANSCEHNVNLTCSSQTFLVSRSFNVQVSATYATMVTKYALYNTSLRFKGTSLLHNQLKAGLWSQYGKPSTRNSSSFLPYDTDSNFDSSSEVAVS</sequence>
<dbReference type="GO" id="GO:0005680">
    <property type="term" value="C:anaphase-promoting complex"/>
    <property type="evidence" value="ECO:0007669"/>
    <property type="project" value="TreeGrafter"/>
</dbReference>
<accession>A0A7R9CAP0</accession>
<evidence type="ECO:0000256" key="2">
    <source>
        <dbReference type="ARBA" id="ARBA00038210"/>
    </source>
</evidence>
<name>A0A7R9CAP0_TIMCR</name>